<evidence type="ECO:0000313" key="3">
    <source>
        <dbReference type="Proteomes" id="UP000601223"/>
    </source>
</evidence>
<comment type="caution">
    <text evidence="2">The sequence shown here is derived from an EMBL/GenBank/DDBJ whole genome shotgun (WGS) entry which is preliminary data.</text>
</comment>
<dbReference type="GO" id="GO:0043041">
    <property type="term" value="P:amino acid activation for nonribosomal peptide biosynthetic process"/>
    <property type="evidence" value="ECO:0007669"/>
    <property type="project" value="TreeGrafter"/>
</dbReference>
<accession>A0A8J3K0K9</accession>
<proteinExistence type="predicted"/>
<dbReference type="InterPro" id="IPR001242">
    <property type="entry name" value="Condensation_dom"/>
</dbReference>
<dbReference type="EMBL" id="BONF01000070">
    <property type="protein sequence ID" value="GIF86409.1"/>
    <property type="molecule type" value="Genomic_DNA"/>
</dbReference>
<organism evidence="2 3">
    <name type="scientific">Catellatospora bangladeshensis</name>
    <dbReference type="NCBI Taxonomy" id="310355"/>
    <lineage>
        <taxon>Bacteria</taxon>
        <taxon>Bacillati</taxon>
        <taxon>Actinomycetota</taxon>
        <taxon>Actinomycetes</taxon>
        <taxon>Micromonosporales</taxon>
        <taxon>Micromonosporaceae</taxon>
        <taxon>Catellatospora</taxon>
    </lineage>
</organism>
<dbReference type="Gene3D" id="3.30.559.30">
    <property type="entry name" value="Nonribosomal peptide synthetase, condensation domain"/>
    <property type="match status" value="1"/>
</dbReference>
<dbReference type="AlphaFoldDB" id="A0A8J3K0K9"/>
<gene>
    <name evidence="2" type="ORF">Cba03nite_77580</name>
</gene>
<dbReference type="SUPFAM" id="SSF52777">
    <property type="entry name" value="CoA-dependent acyltransferases"/>
    <property type="match status" value="2"/>
</dbReference>
<dbReference type="Gene3D" id="3.30.559.10">
    <property type="entry name" value="Chloramphenicol acetyltransferase-like domain"/>
    <property type="match status" value="1"/>
</dbReference>
<dbReference type="InterPro" id="IPR023213">
    <property type="entry name" value="CAT-like_dom_sf"/>
</dbReference>
<dbReference type="Pfam" id="PF00668">
    <property type="entry name" value="Condensation"/>
    <property type="match status" value="1"/>
</dbReference>
<reference evidence="2 3" key="1">
    <citation type="submission" date="2021-01" db="EMBL/GenBank/DDBJ databases">
        <title>Whole genome shotgun sequence of Catellatospora bangladeshensis NBRC 107357.</title>
        <authorList>
            <person name="Komaki H."/>
            <person name="Tamura T."/>
        </authorList>
    </citation>
    <scope>NUCLEOTIDE SEQUENCE [LARGE SCALE GENOMIC DNA]</scope>
    <source>
        <strain evidence="2 3">NBRC 107357</strain>
    </source>
</reference>
<sequence>MGVQTPLDEMGSAVPRRPAPAATAPLSLLQRRMWHLCTAYPGTASPIVVIANRITEPLDVPAFTAAVRALADRHDALRTTFTIGADGPRQVIAAPGGLDTEQVDVSGQDDPEASARELVAELAGALLDLDGGTLVRSRLIRLGADDHVWCLAVHHLLADGESAMVLQRDVTALYRGEPLPEPPIGYADFAAWQCANADSDADLRWWAGHLAGVPPLDLPLDLPRPPVKTTRADQVDLRLDAAAAAALDAFARSRRATPFMVLLTALVTVLARRSRQADFCVGTPVAGRLLEETEEAVGLFSNMIALRADLSGEPGLGELLARLRTEVISGLARQGVPFGQVVAAVDPPEDRSRTQLFQVIFSLHTQTAGGAPGLRWQPFGQAAPQILHDLVLDAWRGPDGLDLTLRYDTGLFTADTARGLAAEIAELVRTMPADDGQPVFGAGARHG</sequence>
<dbReference type="GO" id="GO:0008610">
    <property type="term" value="P:lipid biosynthetic process"/>
    <property type="evidence" value="ECO:0007669"/>
    <property type="project" value="UniProtKB-ARBA"/>
</dbReference>
<protein>
    <recommendedName>
        <fullName evidence="1">Condensation domain-containing protein</fullName>
    </recommendedName>
</protein>
<dbReference type="PANTHER" id="PTHR45527:SF1">
    <property type="entry name" value="FATTY ACID SYNTHASE"/>
    <property type="match status" value="1"/>
</dbReference>
<dbReference type="RefSeq" id="WP_203757381.1">
    <property type="nucleotide sequence ID" value="NZ_BONF01000070.1"/>
</dbReference>
<dbReference type="GO" id="GO:0009239">
    <property type="term" value="P:enterobactin biosynthetic process"/>
    <property type="evidence" value="ECO:0007669"/>
    <property type="project" value="TreeGrafter"/>
</dbReference>
<dbReference type="GO" id="GO:0047527">
    <property type="term" value="F:2,3-dihydroxybenzoate-serine ligase activity"/>
    <property type="evidence" value="ECO:0007669"/>
    <property type="project" value="TreeGrafter"/>
</dbReference>
<name>A0A8J3K0K9_9ACTN</name>
<keyword evidence="3" id="KW-1185">Reference proteome</keyword>
<dbReference type="PANTHER" id="PTHR45527">
    <property type="entry name" value="NONRIBOSOMAL PEPTIDE SYNTHETASE"/>
    <property type="match status" value="1"/>
</dbReference>
<evidence type="ECO:0000313" key="2">
    <source>
        <dbReference type="EMBL" id="GIF86409.1"/>
    </source>
</evidence>
<dbReference type="GO" id="GO:0009366">
    <property type="term" value="C:enterobactin synthetase complex"/>
    <property type="evidence" value="ECO:0007669"/>
    <property type="project" value="TreeGrafter"/>
</dbReference>
<feature type="domain" description="Condensation" evidence="1">
    <location>
        <begin position="23"/>
        <end position="430"/>
    </location>
</feature>
<dbReference type="CDD" id="cd19531">
    <property type="entry name" value="LCL_NRPS-like"/>
    <property type="match status" value="1"/>
</dbReference>
<dbReference type="GO" id="GO:0005829">
    <property type="term" value="C:cytosol"/>
    <property type="evidence" value="ECO:0007669"/>
    <property type="project" value="TreeGrafter"/>
</dbReference>
<evidence type="ECO:0000259" key="1">
    <source>
        <dbReference type="Pfam" id="PF00668"/>
    </source>
</evidence>
<dbReference type="Proteomes" id="UP000601223">
    <property type="component" value="Unassembled WGS sequence"/>
</dbReference>
<dbReference type="GO" id="GO:0031177">
    <property type="term" value="F:phosphopantetheine binding"/>
    <property type="evidence" value="ECO:0007669"/>
    <property type="project" value="TreeGrafter"/>
</dbReference>